<evidence type="ECO:0000313" key="1">
    <source>
        <dbReference type="EMBL" id="SOS21833.1"/>
    </source>
</evidence>
<sequence length="38" mass="4394">MGEETKDLKERLLTEYTPAILIAYIEKLENINNTLNKA</sequence>
<keyword evidence="2" id="KW-1185">Reference proteome</keyword>
<dbReference type="AlphaFoldDB" id="A0A193SV97"/>
<dbReference type="EMBL" id="LT963395">
    <property type="protein sequence ID" value="SOS21833.1"/>
    <property type="molecule type" value="Genomic_DNA"/>
</dbReference>
<protein>
    <submittedName>
        <fullName evidence="1">Uncharacterized protein</fullName>
    </submittedName>
</protein>
<dbReference type="Proteomes" id="UP000239025">
    <property type="component" value="Chromosome 1"/>
</dbReference>
<proteinExistence type="predicted"/>
<organism evidence="1 2">
    <name type="scientific">Pseudomonas cerasi</name>
    <dbReference type="NCBI Taxonomy" id="1583341"/>
    <lineage>
        <taxon>Bacteria</taxon>
        <taxon>Pseudomonadati</taxon>
        <taxon>Pseudomonadota</taxon>
        <taxon>Gammaproteobacteria</taxon>
        <taxon>Pseudomonadales</taxon>
        <taxon>Pseudomonadaceae</taxon>
        <taxon>Pseudomonas</taxon>
    </lineage>
</organism>
<evidence type="ECO:0000313" key="2">
    <source>
        <dbReference type="Proteomes" id="UP000239025"/>
    </source>
</evidence>
<reference evidence="2" key="1">
    <citation type="submission" date="2017-11" db="EMBL/GenBank/DDBJ databases">
        <authorList>
            <person name="Blom J."/>
        </authorList>
    </citation>
    <scope>NUCLEOTIDE SEQUENCE [LARGE SCALE GENOMIC DNA]</scope>
</reference>
<accession>A0A193SV97</accession>
<gene>
    <name evidence="1" type="ORF">PL963_03746</name>
</gene>
<name>A0A193SV97_9PSED</name>